<name>A0A6M1SS56_9HYPH</name>
<evidence type="ECO:0000313" key="2">
    <source>
        <dbReference type="Proteomes" id="UP000474802"/>
    </source>
</evidence>
<gene>
    <name evidence="1" type="ORF">G5575_10470</name>
</gene>
<reference evidence="1 2" key="2">
    <citation type="submission" date="2020-03" db="EMBL/GenBank/DDBJ databases">
        <title>Devosia chinhatensis sp. nov., isolated from a hexachlorocyclohexane (HCH) dump site in India.</title>
        <authorList>
            <person name="Kumar M."/>
            <person name="Lal R."/>
        </authorList>
    </citation>
    <scope>NUCLEOTIDE SEQUENCE [LARGE SCALE GENOMIC DNA]</scope>
    <source>
        <strain evidence="1 2">H239</strain>
    </source>
</reference>
<accession>A0A6M1SS56</accession>
<organism evidence="1 2">
    <name type="scientific">Devosia aurantiaca</name>
    <dbReference type="NCBI Taxonomy" id="2714858"/>
    <lineage>
        <taxon>Bacteria</taxon>
        <taxon>Pseudomonadati</taxon>
        <taxon>Pseudomonadota</taxon>
        <taxon>Alphaproteobacteria</taxon>
        <taxon>Hyphomicrobiales</taxon>
        <taxon>Devosiaceae</taxon>
        <taxon>Devosia</taxon>
    </lineage>
</organism>
<dbReference type="Proteomes" id="UP000474802">
    <property type="component" value="Unassembled WGS sequence"/>
</dbReference>
<sequence>MNDLLADAIAAGDLMEMQKVFAWAVAYIDQTHQWERDETVFESALA</sequence>
<dbReference type="RefSeq" id="WP_164534263.1">
    <property type="nucleotide sequence ID" value="NZ_JAALFG010000002.1"/>
</dbReference>
<dbReference type="AlphaFoldDB" id="A0A6M1SS56"/>
<dbReference type="EMBL" id="JAALFG010000002">
    <property type="protein sequence ID" value="NGP18025.1"/>
    <property type="molecule type" value="Genomic_DNA"/>
</dbReference>
<proteinExistence type="predicted"/>
<evidence type="ECO:0000313" key="1">
    <source>
        <dbReference type="EMBL" id="NGP18025.1"/>
    </source>
</evidence>
<reference evidence="1 2" key="1">
    <citation type="submission" date="2020-02" db="EMBL/GenBank/DDBJ databases">
        <authorList>
            <person name="Khan S.A."/>
            <person name="Jeon C.O."/>
            <person name="Chun B.H."/>
        </authorList>
    </citation>
    <scope>NUCLEOTIDE SEQUENCE [LARGE SCALE GENOMIC DNA]</scope>
    <source>
        <strain evidence="1 2">H239</strain>
    </source>
</reference>
<protein>
    <submittedName>
        <fullName evidence="1">Uncharacterized protein</fullName>
    </submittedName>
</protein>
<comment type="caution">
    <text evidence="1">The sequence shown here is derived from an EMBL/GenBank/DDBJ whole genome shotgun (WGS) entry which is preliminary data.</text>
</comment>
<keyword evidence="2" id="KW-1185">Reference proteome</keyword>